<keyword evidence="4" id="KW-1185">Reference proteome</keyword>
<proteinExistence type="inferred from homology"/>
<dbReference type="EC" id="5.6.2.3" evidence="1"/>
<keyword evidence="1" id="KW-0547">Nucleotide-binding</keyword>
<dbReference type="InterPro" id="IPR010285">
    <property type="entry name" value="DNA_helicase_pif1-like_DEAD"/>
</dbReference>
<dbReference type="PANTHER" id="PTHR10492">
    <property type="match status" value="1"/>
</dbReference>
<dbReference type="Proteomes" id="UP000299102">
    <property type="component" value="Unassembled WGS sequence"/>
</dbReference>
<dbReference type="GO" id="GO:0006281">
    <property type="term" value="P:DNA repair"/>
    <property type="evidence" value="ECO:0007669"/>
    <property type="project" value="UniProtKB-KW"/>
</dbReference>
<keyword evidence="1" id="KW-0227">DNA damage</keyword>
<accession>A0A4C1Z8Z2</accession>
<evidence type="ECO:0000259" key="2">
    <source>
        <dbReference type="Pfam" id="PF05970"/>
    </source>
</evidence>
<dbReference type="Gene3D" id="3.40.50.300">
    <property type="entry name" value="P-loop containing nucleotide triphosphate hydrolases"/>
    <property type="match status" value="1"/>
</dbReference>
<feature type="domain" description="DNA helicase Pif1-like DEAD-box helicase" evidence="2">
    <location>
        <begin position="447"/>
        <end position="540"/>
    </location>
</feature>
<dbReference type="GO" id="GO:0000723">
    <property type="term" value="P:telomere maintenance"/>
    <property type="evidence" value="ECO:0007669"/>
    <property type="project" value="InterPro"/>
</dbReference>
<comment type="cofactor">
    <cofactor evidence="1">
        <name>Mg(2+)</name>
        <dbReference type="ChEBI" id="CHEBI:18420"/>
    </cofactor>
</comment>
<dbReference type="GO" id="GO:0043139">
    <property type="term" value="F:5'-3' DNA helicase activity"/>
    <property type="evidence" value="ECO:0007669"/>
    <property type="project" value="UniProtKB-EC"/>
</dbReference>
<dbReference type="GO" id="GO:0016887">
    <property type="term" value="F:ATP hydrolysis activity"/>
    <property type="evidence" value="ECO:0007669"/>
    <property type="project" value="RHEA"/>
</dbReference>
<comment type="catalytic activity">
    <reaction evidence="1">
        <text>ATP + H2O = ADP + phosphate + H(+)</text>
        <dbReference type="Rhea" id="RHEA:13065"/>
        <dbReference type="ChEBI" id="CHEBI:15377"/>
        <dbReference type="ChEBI" id="CHEBI:15378"/>
        <dbReference type="ChEBI" id="CHEBI:30616"/>
        <dbReference type="ChEBI" id="CHEBI:43474"/>
        <dbReference type="ChEBI" id="CHEBI:456216"/>
        <dbReference type="EC" id="5.6.2.3"/>
    </reaction>
</comment>
<dbReference type="GO" id="GO:0006310">
    <property type="term" value="P:DNA recombination"/>
    <property type="evidence" value="ECO:0007669"/>
    <property type="project" value="UniProtKB-KW"/>
</dbReference>
<dbReference type="OrthoDB" id="272985at2759"/>
<reference evidence="3 4" key="1">
    <citation type="journal article" date="2019" name="Commun. Biol.">
        <title>The bagworm genome reveals a unique fibroin gene that provides high tensile strength.</title>
        <authorList>
            <person name="Kono N."/>
            <person name="Nakamura H."/>
            <person name="Ohtoshi R."/>
            <person name="Tomita M."/>
            <person name="Numata K."/>
            <person name="Arakawa K."/>
        </authorList>
    </citation>
    <scope>NUCLEOTIDE SEQUENCE [LARGE SCALE GENOMIC DNA]</scope>
</reference>
<dbReference type="Pfam" id="PF05970">
    <property type="entry name" value="PIF1"/>
    <property type="match status" value="2"/>
</dbReference>
<feature type="domain" description="DNA helicase Pif1-like DEAD-box helicase" evidence="2">
    <location>
        <begin position="559"/>
        <end position="627"/>
    </location>
</feature>
<keyword evidence="1" id="KW-0347">Helicase</keyword>
<dbReference type="EMBL" id="BGZK01001725">
    <property type="protein sequence ID" value="GBP85251.1"/>
    <property type="molecule type" value="Genomic_DNA"/>
</dbReference>
<dbReference type="AlphaFoldDB" id="A0A4C1Z8Z2"/>
<gene>
    <name evidence="3" type="ORF">EVAR_92018_1</name>
</gene>
<dbReference type="GO" id="GO:0005524">
    <property type="term" value="F:ATP binding"/>
    <property type="evidence" value="ECO:0007669"/>
    <property type="project" value="UniProtKB-KW"/>
</dbReference>
<protein>
    <recommendedName>
        <fullName evidence="1">ATP-dependent DNA helicase</fullName>
        <ecNumber evidence="1">5.6.2.3</ecNumber>
    </recommendedName>
</protein>
<dbReference type="PANTHER" id="PTHR10492:SF57">
    <property type="entry name" value="ATP-DEPENDENT DNA HELICASE"/>
    <property type="match status" value="1"/>
</dbReference>
<dbReference type="STRING" id="151549.A0A4C1Z8Z2"/>
<keyword evidence="1" id="KW-0234">DNA repair</keyword>
<comment type="similarity">
    <text evidence="1">Belongs to the helicase family.</text>
</comment>
<keyword evidence="1" id="KW-0233">DNA recombination</keyword>
<evidence type="ECO:0000313" key="4">
    <source>
        <dbReference type="Proteomes" id="UP000299102"/>
    </source>
</evidence>
<name>A0A4C1Z8Z2_EUMVA</name>
<sequence length="678" mass="77074">MRESQVLSVCSGLKSKISEIFNLALGNQALSVSNAFKIRERQQTSRARSRNQVLAHSNRSAFRYDPQIDYAQQSSVQIGDMNKICPKCSAKNGSMKLMACAVLLEKTFNAHINVEYCHSVQAIKYICKYINKGSDQATFGVRNPNDEVENYVNGRYISTSEAAWRIFEFPIHERHPTVLQLAVHLENGQRVYFTTETAVQVAQNPRKTTLLAFFELCNEDEFAKTLLYHEVPQYYTWANNKFTRRKRGENVVGYPGIKKDSALGRVYGVHPSQSECFYLRMLLHHVRGPTSFQYLKTVDGVLKETYQAACRARGLLENDDHWENTLREASLSQCPLQLRELFVVILLFCQPSEPLKLWNIFKDDLCEDIRHRIRQQNQDITLPYNEDIYNEGLIQIENKLLQLNDKSLSDFGLPSSVRTESNAAETMTHRYDTNNLTAFVNENLPKLVPDQRHAFETIVDSVIHDKRKVFFLDAPGGTGKTFLANLILAKIRQSGKIAIAVASSGIAATLLKDGKTAHSTFKLPLSVNLEQQSTCSIRKMDLLNLTGSKELLCSHGRDYFVFAGDFRQTLPVINRGTRADIIKACLKSSPLWTTIETLKLRTNMRAHLHGITDSDFPQQLLKLGEGIFPTPNLSGHCDILLDESLGQILHNLENLIDSVYPDIENLHERDFHWLCSRL</sequence>
<keyword evidence="1" id="KW-0378">Hydrolase</keyword>
<organism evidence="3 4">
    <name type="scientific">Eumeta variegata</name>
    <name type="common">Bagworm moth</name>
    <name type="synonym">Eumeta japonica</name>
    <dbReference type="NCBI Taxonomy" id="151549"/>
    <lineage>
        <taxon>Eukaryota</taxon>
        <taxon>Metazoa</taxon>
        <taxon>Ecdysozoa</taxon>
        <taxon>Arthropoda</taxon>
        <taxon>Hexapoda</taxon>
        <taxon>Insecta</taxon>
        <taxon>Pterygota</taxon>
        <taxon>Neoptera</taxon>
        <taxon>Endopterygota</taxon>
        <taxon>Lepidoptera</taxon>
        <taxon>Glossata</taxon>
        <taxon>Ditrysia</taxon>
        <taxon>Tineoidea</taxon>
        <taxon>Psychidae</taxon>
        <taxon>Oiketicinae</taxon>
        <taxon>Eumeta</taxon>
    </lineage>
</organism>
<evidence type="ECO:0000313" key="3">
    <source>
        <dbReference type="EMBL" id="GBP85251.1"/>
    </source>
</evidence>
<dbReference type="InterPro" id="IPR027417">
    <property type="entry name" value="P-loop_NTPase"/>
</dbReference>
<evidence type="ECO:0000256" key="1">
    <source>
        <dbReference type="RuleBase" id="RU363044"/>
    </source>
</evidence>
<comment type="caution">
    <text evidence="3">The sequence shown here is derived from an EMBL/GenBank/DDBJ whole genome shotgun (WGS) entry which is preliminary data.</text>
</comment>
<dbReference type="SUPFAM" id="SSF52540">
    <property type="entry name" value="P-loop containing nucleoside triphosphate hydrolases"/>
    <property type="match status" value="1"/>
</dbReference>
<keyword evidence="1" id="KW-0067">ATP-binding</keyword>